<dbReference type="KEGG" id="dpp:DICPUDRAFT_97663"/>
<dbReference type="GeneID" id="10501164"/>
<evidence type="ECO:0000256" key="3">
    <source>
        <dbReference type="ARBA" id="ARBA00012314"/>
    </source>
</evidence>
<dbReference type="InterPro" id="IPR020835">
    <property type="entry name" value="Catalase_sf"/>
</dbReference>
<dbReference type="STRING" id="5786.F0ZIQ0"/>
<organism evidence="16 17">
    <name type="scientific">Dictyostelium purpureum</name>
    <name type="common">Slime mold</name>
    <dbReference type="NCBI Taxonomy" id="5786"/>
    <lineage>
        <taxon>Eukaryota</taxon>
        <taxon>Amoebozoa</taxon>
        <taxon>Evosea</taxon>
        <taxon>Eumycetozoa</taxon>
        <taxon>Dictyostelia</taxon>
        <taxon>Dictyosteliales</taxon>
        <taxon>Dictyosteliaceae</taxon>
        <taxon>Dictyostelium</taxon>
    </lineage>
</organism>
<dbReference type="PRINTS" id="PR00067">
    <property type="entry name" value="CATALASE"/>
</dbReference>
<comment type="function">
    <text evidence="10">Occurs in almost all aerobically respiring organisms and serves to protect cells from the toxic effects of hydrogen peroxide.</text>
</comment>
<feature type="domain" description="Catalase core" evidence="15">
    <location>
        <begin position="21"/>
        <end position="409"/>
    </location>
</feature>
<evidence type="ECO:0000256" key="14">
    <source>
        <dbReference type="RuleBase" id="RU004142"/>
    </source>
</evidence>
<dbReference type="InterPro" id="IPR011614">
    <property type="entry name" value="Catalase_core"/>
</dbReference>
<evidence type="ECO:0000259" key="15">
    <source>
        <dbReference type="SMART" id="SM01060"/>
    </source>
</evidence>
<evidence type="ECO:0000256" key="2">
    <source>
        <dbReference type="ARBA" id="ARBA00005329"/>
    </source>
</evidence>
<keyword evidence="7 10" id="KW-0560">Oxidoreductase</keyword>
<gene>
    <name evidence="16" type="ORF">DICPUDRAFT_97663</name>
</gene>
<keyword evidence="9 10" id="KW-0376">Hydrogen peroxide</keyword>
<evidence type="ECO:0000256" key="6">
    <source>
        <dbReference type="ARBA" id="ARBA00022723"/>
    </source>
</evidence>
<dbReference type="SMART" id="SM01060">
    <property type="entry name" value="Catalase"/>
    <property type="match status" value="1"/>
</dbReference>
<dbReference type="InterPro" id="IPR043156">
    <property type="entry name" value="Catalase_clade2_helical"/>
</dbReference>
<dbReference type="Gene3D" id="1.20.1370.20">
    <property type="match status" value="1"/>
</dbReference>
<evidence type="ECO:0000256" key="1">
    <source>
        <dbReference type="ARBA" id="ARBA00001971"/>
    </source>
</evidence>
<evidence type="ECO:0000256" key="7">
    <source>
        <dbReference type="ARBA" id="ARBA00023002"/>
    </source>
</evidence>
<dbReference type="EC" id="1.11.1.6" evidence="3 10"/>
<dbReference type="SUPFAM" id="SSF52317">
    <property type="entry name" value="Class I glutamine amidotransferase-like"/>
    <property type="match status" value="1"/>
</dbReference>
<reference evidence="17" key="1">
    <citation type="journal article" date="2011" name="Genome Biol.">
        <title>Comparative genomics of the social amoebae Dictyostelium discoideum and Dictyostelium purpureum.</title>
        <authorList>
            <consortium name="US DOE Joint Genome Institute (JGI-PGF)"/>
            <person name="Sucgang R."/>
            <person name="Kuo A."/>
            <person name="Tian X."/>
            <person name="Salerno W."/>
            <person name="Parikh A."/>
            <person name="Feasley C.L."/>
            <person name="Dalin E."/>
            <person name="Tu H."/>
            <person name="Huang E."/>
            <person name="Barry K."/>
            <person name="Lindquist E."/>
            <person name="Shapiro H."/>
            <person name="Bruce D."/>
            <person name="Schmutz J."/>
            <person name="Salamov A."/>
            <person name="Fey P."/>
            <person name="Gaudet P."/>
            <person name="Anjard C."/>
            <person name="Babu M.M."/>
            <person name="Basu S."/>
            <person name="Bushmanova Y."/>
            <person name="van der Wel H."/>
            <person name="Katoh-Kurasawa M."/>
            <person name="Dinh C."/>
            <person name="Coutinho P.M."/>
            <person name="Saito T."/>
            <person name="Elias M."/>
            <person name="Schaap P."/>
            <person name="Kay R.R."/>
            <person name="Henrissat B."/>
            <person name="Eichinger L."/>
            <person name="Rivero F."/>
            <person name="Putnam N.H."/>
            <person name="West C.M."/>
            <person name="Loomis W.F."/>
            <person name="Chisholm R.L."/>
            <person name="Shaulsky G."/>
            <person name="Strassmann J.E."/>
            <person name="Queller D.C."/>
            <person name="Kuspa A."/>
            <person name="Grigoriev I.V."/>
        </authorList>
    </citation>
    <scope>NUCLEOTIDE SEQUENCE [LARGE SCALE GENOMIC DNA]</scope>
    <source>
        <strain evidence="17">QSDP1</strain>
    </source>
</reference>
<comment type="function">
    <text evidence="14">Catalyzes the degradation of hydrogen peroxide (H(2)O(2)) generated by peroxisomal oxidases to water and oxygen, thereby protecting cells from the toxic effects of hydrogen peroxide.</text>
</comment>
<dbReference type="EMBL" id="GL871035">
    <property type="protein sequence ID" value="EGC36159.1"/>
    <property type="molecule type" value="Genomic_DNA"/>
</dbReference>
<evidence type="ECO:0000313" key="17">
    <source>
        <dbReference type="Proteomes" id="UP000001064"/>
    </source>
</evidence>
<dbReference type="PROSITE" id="PS00437">
    <property type="entry name" value="CATALASE_1"/>
    <property type="match status" value="1"/>
</dbReference>
<dbReference type="InterPro" id="IPR024708">
    <property type="entry name" value="Catalase_AS"/>
</dbReference>
<evidence type="ECO:0000313" key="16">
    <source>
        <dbReference type="EMBL" id="EGC36159.1"/>
    </source>
</evidence>
<evidence type="ECO:0000256" key="4">
    <source>
        <dbReference type="ARBA" id="ARBA00022559"/>
    </source>
</evidence>
<evidence type="ECO:0000256" key="5">
    <source>
        <dbReference type="ARBA" id="ARBA00022617"/>
    </source>
</evidence>
<dbReference type="RefSeq" id="XP_003287292.1">
    <property type="nucleotide sequence ID" value="XM_003287244.1"/>
</dbReference>
<comment type="catalytic activity">
    <reaction evidence="10 13">
        <text>2 H2O2 = O2 + 2 H2O</text>
        <dbReference type="Rhea" id="RHEA:20309"/>
        <dbReference type="ChEBI" id="CHEBI:15377"/>
        <dbReference type="ChEBI" id="CHEBI:15379"/>
        <dbReference type="ChEBI" id="CHEBI:16240"/>
        <dbReference type="EC" id="1.11.1.6"/>
    </reaction>
</comment>
<dbReference type="SUPFAM" id="SSF56634">
    <property type="entry name" value="Heme-dependent catalase-like"/>
    <property type="match status" value="1"/>
</dbReference>
<sequence>MDKKIEQLKCFESSPKGENSTTNFGVKISNDENTLKAGPRGPSLLEDFVFREKMTHFDHERIPERIVHARGSGAHGYFVSYADHSNLTKASFLSAKDKKTPLFARVSTVQGPRGSADTVRDVRGFAVKFYTDEGNFDIVGNNIPVFFVQDAISFPDFVHAGKMEQQNEMPTGGSAHDTFYDYISLKPETAHTVMWVMSDRGIPLSIRHLQAFGVHTYRLINAQGKSTFIKWFWKPLSGTLSLLWDEAQKIAGKNGDYHRKRLWDDIEAGDFPQWELCVQILSDEIIEKFEFDILDPTKFIPEELAPVTPVGRMVLNKNPDNFFAETEQIAFCVSHVVPGIDFSNDPLLQGRIFSYLDTQLSRLGGPNFNEIPINRPVCPFANTQRDGIHRMTINKGGANYFPNSIDGNYPRPKEEASVKGGFLPYPEKIDAVKTYKRSETFNDHFSQATMFWNSMSQHEKNHIVDGFSFELSKVTRRNIVERVVNEFLINIDKTLAEKVGKNLGVTVEPKVTKNIQKKLVKPSPAISQVNLLSGDIASRRIAVLIFDGCDTEDVMSFKKEMEKRDAHVDLLAPSNAPVRGCDGPSLTPKSSWVSEPSIFYDAVYVPSCGQESLELLQHNGDFLHYILESYKHLKTIAFSGCPSIIKETLRLKQDLGLILGQGWRDVVEAFTYSLAHHRVWERESLASTIPA</sequence>
<dbReference type="PIRSF" id="PIRSF038927">
    <property type="entry name" value="Catalase_clade2"/>
    <property type="match status" value="1"/>
</dbReference>
<evidence type="ECO:0000256" key="13">
    <source>
        <dbReference type="RuleBase" id="RU000498"/>
    </source>
</evidence>
<name>F0ZIQ0_DICPU</name>
<dbReference type="GO" id="GO:0006979">
    <property type="term" value="P:response to oxidative stress"/>
    <property type="evidence" value="ECO:0000318"/>
    <property type="project" value="GO_Central"/>
</dbReference>
<keyword evidence="17" id="KW-1185">Reference proteome</keyword>
<evidence type="ECO:0000256" key="10">
    <source>
        <dbReference type="PIRNR" id="PIRNR038927"/>
    </source>
</evidence>
<comment type="similarity">
    <text evidence="2 10 13">Belongs to the catalase family.</text>
</comment>
<keyword evidence="5 10" id="KW-0349">Heme</keyword>
<dbReference type="PANTHER" id="PTHR42821:SF1">
    <property type="entry name" value="CATALASE-B"/>
    <property type="match status" value="1"/>
</dbReference>
<dbReference type="InterPro" id="IPR018028">
    <property type="entry name" value="Catalase"/>
</dbReference>
<dbReference type="Gene3D" id="2.40.180.10">
    <property type="entry name" value="Catalase core domain"/>
    <property type="match status" value="1"/>
</dbReference>
<evidence type="ECO:0000256" key="9">
    <source>
        <dbReference type="ARBA" id="ARBA00023324"/>
    </source>
</evidence>
<dbReference type="InterPro" id="IPR024712">
    <property type="entry name" value="Catalase_clade2"/>
</dbReference>
<keyword evidence="4 10" id="KW-0575">Peroxidase</keyword>
<proteinExistence type="inferred from homology"/>
<feature type="binding site" description="axial binding residue" evidence="12">
    <location>
        <position position="355"/>
    </location>
    <ligand>
        <name>heme</name>
        <dbReference type="ChEBI" id="CHEBI:30413"/>
    </ligand>
    <ligandPart>
        <name>Fe</name>
        <dbReference type="ChEBI" id="CHEBI:18248"/>
    </ligandPart>
</feature>
<dbReference type="GO" id="GO:0042744">
    <property type="term" value="P:hydrogen peroxide catabolic process"/>
    <property type="evidence" value="ECO:0000318"/>
    <property type="project" value="GO_Central"/>
</dbReference>
<dbReference type="GO" id="GO:0000302">
    <property type="term" value="P:response to reactive oxygen species"/>
    <property type="evidence" value="ECO:0007669"/>
    <property type="project" value="EnsemblProtists"/>
</dbReference>
<dbReference type="VEuPathDB" id="AmoebaDB:DICPUDRAFT_97663"/>
<dbReference type="GO" id="GO:0046872">
    <property type="term" value="F:metal ion binding"/>
    <property type="evidence" value="ECO:0007669"/>
    <property type="project" value="UniProtKB-KW"/>
</dbReference>
<accession>F0ZIQ0</accession>
<protein>
    <recommendedName>
        <fullName evidence="3 10">Catalase</fullName>
        <ecNumber evidence="3 10">1.11.1.6</ecNumber>
    </recommendedName>
</protein>
<dbReference type="OrthoDB" id="6880011at2759"/>
<dbReference type="Proteomes" id="UP000001064">
    <property type="component" value="Unassembled WGS sequence"/>
</dbReference>
<dbReference type="PeroxiBase" id="8406">
    <property type="entry name" value="DpuKat02"/>
</dbReference>
<comment type="cofactor">
    <cofactor evidence="1 10 12">
        <name>heme</name>
        <dbReference type="ChEBI" id="CHEBI:30413"/>
    </cofactor>
</comment>
<dbReference type="GO" id="GO:0005829">
    <property type="term" value="C:cytosol"/>
    <property type="evidence" value="ECO:0000318"/>
    <property type="project" value="GO_Central"/>
</dbReference>
<keyword evidence="8 10" id="KW-0408">Iron</keyword>
<dbReference type="FunFam" id="2.40.180.10:FF:000003">
    <property type="entry name" value="Catalase"/>
    <property type="match status" value="1"/>
</dbReference>
<dbReference type="PROSITE" id="PS51402">
    <property type="entry name" value="CATALASE_3"/>
    <property type="match status" value="1"/>
</dbReference>
<dbReference type="Pfam" id="PF06628">
    <property type="entry name" value="Catalase-rel"/>
    <property type="match status" value="1"/>
</dbReference>
<feature type="active site" evidence="11">
    <location>
        <position position="68"/>
    </location>
</feature>
<dbReference type="InterPro" id="IPR041399">
    <property type="entry name" value="Catalase_large_C"/>
</dbReference>
<dbReference type="AlphaFoldDB" id="F0ZIQ0"/>
<evidence type="ECO:0000256" key="12">
    <source>
        <dbReference type="PIRSR" id="PIRSR038927-2"/>
    </source>
</evidence>
<dbReference type="GO" id="GO:0004096">
    <property type="term" value="F:catalase activity"/>
    <property type="evidence" value="ECO:0000318"/>
    <property type="project" value="GO_Central"/>
</dbReference>
<feature type="active site" evidence="11">
    <location>
        <position position="141"/>
    </location>
</feature>
<dbReference type="PANTHER" id="PTHR42821">
    <property type="entry name" value="CATALASE"/>
    <property type="match status" value="1"/>
</dbReference>
<dbReference type="OMA" id="WQMSDRA"/>
<keyword evidence="6 10" id="KW-0479">Metal-binding</keyword>
<dbReference type="Pfam" id="PF00199">
    <property type="entry name" value="Catalase"/>
    <property type="match status" value="1"/>
</dbReference>
<evidence type="ECO:0000256" key="8">
    <source>
        <dbReference type="ARBA" id="ARBA00023004"/>
    </source>
</evidence>
<dbReference type="InterPro" id="IPR002226">
    <property type="entry name" value="Catalase_haem_BS"/>
</dbReference>
<evidence type="ECO:0000256" key="11">
    <source>
        <dbReference type="PIRSR" id="PIRSR038927-1"/>
    </source>
</evidence>
<dbReference type="Gene3D" id="3.40.50.880">
    <property type="match status" value="1"/>
</dbReference>
<dbReference type="InterPro" id="IPR010582">
    <property type="entry name" value="Catalase_immune_responsive"/>
</dbReference>
<dbReference type="CDD" id="cd03132">
    <property type="entry name" value="GATase1_catalase"/>
    <property type="match status" value="1"/>
</dbReference>
<dbReference type="Pfam" id="PF18011">
    <property type="entry name" value="Catalase_C"/>
    <property type="match status" value="1"/>
</dbReference>
<dbReference type="GO" id="GO:0020037">
    <property type="term" value="F:heme binding"/>
    <property type="evidence" value="ECO:0000318"/>
    <property type="project" value="GO_Central"/>
</dbReference>
<dbReference type="eggNOG" id="KOG0047">
    <property type="taxonomic scope" value="Eukaryota"/>
</dbReference>
<dbReference type="InterPro" id="IPR029062">
    <property type="entry name" value="Class_I_gatase-like"/>
</dbReference>
<dbReference type="PROSITE" id="PS00438">
    <property type="entry name" value="CATALASE_2"/>
    <property type="match status" value="1"/>
</dbReference>
<dbReference type="GO" id="GO:0030587">
    <property type="term" value="P:sorocarp development"/>
    <property type="evidence" value="ECO:0007669"/>
    <property type="project" value="EnsemblProtists"/>
</dbReference>
<dbReference type="InParanoid" id="F0ZIQ0"/>
<dbReference type="FunCoup" id="F0ZIQ0">
    <property type="interactions" value="248"/>
</dbReference>
<dbReference type="FunFam" id="3.40.50.880:FF:000110">
    <property type="entry name" value="Catalase"/>
    <property type="match status" value="1"/>
</dbReference>